<dbReference type="InParanoid" id="A0A3B5PQL3"/>
<keyword evidence="1" id="KW-0862">Zinc</keyword>
<dbReference type="Gene3D" id="4.10.60.10">
    <property type="entry name" value="Zinc finger, CCHC-type"/>
    <property type="match status" value="1"/>
</dbReference>
<reference evidence="4" key="4">
    <citation type="submission" date="2025-09" db="UniProtKB">
        <authorList>
            <consortium name="Ensembl"/>
        </authorList>
    </citation>
    <scope>IDENTIFICATION</scope>
    <source>
        <strain evidence="4">JP 163 A</strain>
    </source>
</reference>
<keyword evidence="5" id="KW-1185">Reference proteome</keyword>
<dbReference type="Ensembl" id="ENSXMAT00000041239.1">
    <property type="protein sequence ID" value="ENSXMAP00000021155.1"/>
    <property type="gene ID" value="ENSXMAG00000023583.1"/>
</dbReference>
<dbReference type="PROSITE" id="PS50158">
    <property type="entry name" value="ZF_CCHC"/>
    <property type="match status" value="1"/>
</dbReference>
<reference evidence="4" key="3">
    <citation type="submission" date="2025-08" db="UniProtKB">
        <authorList>
            <consortium name="Ensembl"/>
        </authorList>
    </citation>
    <scope>IDENTIFICATION</scope>
    <source>
        <strain evidence="4">JP 163 A</strain>
    </source>
</reference>
<reference evidence="5" key="1">
    <citation type="submission" date="2012-01" db="EMBL/GenBank/DDBJ databases">
        <authorList>
            <person name="Walter R."/>
            <person name="Schartl M."/>
            <person name="Warren W."/>
        </authorList>
    </citation>
    <scope>NUCLEOTIDE SEQUENCE [LARGE SCALE GENOMIC DNA]</scope>
    <source>
        <strain evidence="5">JP 163 A</strain>
    </source>
</reference>
<proteinExistence type="predicted"/>
<dbReference type="Pfam" id="PF19259">
    <property type="entry name" value="Ty3_capsid"/>
    <property type="match status" value="1"/>
</dbReference>
<dbReference type="SUPFAM" id="SSF57756">
    <property type="entry name" value="Retrovirus zinc finger-like domains"/>
    <property type="match status" value="1"/>
</dbReference>
<keyword evidence="1" id="KW-0479">Metal-binding</keyword>
<dbReference type="OMA" id="GCAHSGR"/>
<evidence type="ECO:0000256" key="2">
    <source>
        <dbReference type="SAM" id="MobiDB-lite"/>
    </source>
</evidence>
<organism evidence="4 5">
    <name type="scientific">Xiphophorus maculatus</name>
    <name type="common">Southern platyfish</name>
    <name type="synonym">Platypoecilus maculatus</name>
    <dbReference type="NCBI Taxonomy" id="8083"/>
    <lineage>
        <taxon>Eukaryota</taxon>
        <taxon>Metazoa</taxon>
        <taxon>Chordata</taxon>
        <taxon>Craniata</taxon>
        <taxon>Vertebrata</taxon>
        <taxon>Euteleostomi</taxon>
        <taxon>Actinopterygii</taxon>
        <taxon>Neopterygii</taxon>
        <taxon>Teleostei</taxon>
        <taxon>Neoteleostei</taxon>
        <taxon>Acanthomorphata</taxon>
        <taxon>Ovalentaria</taxon>
        <taxon>Atherinomorphae</taxon>
        <taxon>Cyprinodontiformes</taxon>
        <taxon>Poeciliidae</taxon>
        <taxon>Poeciliinae</taxon>
        <taxon>Xiphophorus</taxon>
    </lineage>
</organism>
<feature type="region of interest" description="Disordered" evidence="2">
    <location>
        <begin position="26"/>
        <end position="62"/>
    </location>
</feature>
<evidence type="ECO:0000256" key="1">
    <source>
        <dbReference type="PROSITE-ProRule" id="PRU00047"/>
    </source>
</evidence>
<sequence length="332" mass="37086">MHDSALQELANRQAETNSRLEELITFLRQPPNSPASASAASTTPAPVSVPPSAPPASTGSVSTVQPMFSQLRPLNPERFSGERSKCRGFLLQCSILFNYSPESFPHDNAKISFIISQLSGQALSWAESRFSSSLTYGCTFDEFIKEFKMIFSPDADKTSDSRDLWILKQGQRTVSEFAVDFRIKAAASGWNPSALKSAYFHALSEQIKDELATLDEPATLDEFINLTIRLDNRIRSRERERRRRDPPIRTFSSVRLSNAPPTPTPTPQNNLPEPEPMQVGHARLTPEERQRRLKSRLCVYCGESGHFISNCGLRLNAQVRQSRPPSRAAPPP</sequence>
<feature type="compositionally biased region" description="Low complexity" evidence="2">
    <location>
        <begin position="34"/>
        <end position="46"/>
    </location>
</feature>
<dbReference type="InterPro" id="IPR032567">
    <property type="entry name" value="RTL1-rel"/>
</dbReference>
<dbReference type="InterPro" id="IPR001878">
    <property type="entry name" value="Znf_CCHC"/>
</dbReference>
<dbReference type="InterPro" id="IPR036875">
    <property type="entry name" value="Znf_CCHC_sf"/>
</dbReference>
<evidence type="ECO:0000313" key="5">
    <source>
        <dbReference type="Proteomes" id="UP000002852"/>
    </source>
</evidence>
<evidence type="ECO:0000259" key="3">
    <source>
        <dbReference type="PROSITE" id="PS50158"/>
    </source>
</evidence>
<dbReference type="GO" id="GO:0008270">
    <property type="term" value="F:zinc ion binding"/>
    <property type="evidence" value="ECO:0007669"/>
    <property type="project" value="UniProtKB-KW"/>
</dbReference>
<feature type="compositionally biased region" description="Basic and acidic residues" evidence="2">
    <location>
        <begin position="237"/>
        <end position="247"/>
    </location>
</feature>
<reference evidence="5" key="2">
    <citation type="journal article" date="2013" name="Nat. Genet.">
        <title>The genome of the platyfish, Xiphophorus maculatus, provides insights into evolutionary adaptation and several complex traits.</title>
        <authorList>
            <person name="Schartl M."/>
            <person name="Walter R.B."/>
            <person name="Shen Y."/>
            <person name="Garcia T."/>
            <person name="Catchen J."/>
            <person name="Amores A."/>
            <person name="Braasch I."/>
            <person name="Chalopin D."/>
            <person name="Volff J.N."/>
            <person name="Lesch K.P."/>
            <person name="Bisazza A."/>
            <person name="Minx P."/>
            <person name="Hillier L."/>
            <person name="Wilson R.K."/>
            <person name="Fuerstenberg S."/>
            <person name="Boore J."/>
            <person name="Searle S."/>
            <person name="Postlethwait J.H."/>
            <person name="Warren W.C."/>
        </authorList>
    </citation>
    <scope>NUCLEOTIDE SEQUENCE [LARGE SCALE GENOMIC DNA]</scope>
    <source>
        <strain evidence="5">JP 163 A</strain>
    </source>
</reference>
<dbReference type="GO" id="GO:0003676">
    <property type="term" value="F:nucleic acid binding"/>
    <property type="evidence" value="ECO:0007669"/>
    <property type="project" value="InterPro"/>
</dbReference>
<name>A0A3B5PQL3_XIPMA</name>
<dbReference type="PANTHER" id="PTHR15503">
    <property type="entry name" value="LDOC1 RELATED"/>
    <property type="match status" value="1"/>
</dbReference>
<dbReference type="InterPro" id="IPR045358">
    <property type="entry name" value="Ty3_capsid"/>
</dbReference>
<accession>A0A3B5PQL3</accession>
<dbReference type="GeneTree" id="ENSGT00950000183173"/>
<dbReference type="PANTHER" id="PTHR15503:SF36">
    <property type="entry name" value="RETROTRANSPOSON GAG-LIKE PROTEIN 5"/>
    <property type="match status" value="1"/>
</dbReference>
<protein>
    <recommendedName>
        <fullName evidence="3">CCHC-type domain-containing protein</fullName>
    </recommendedName>
</protein>
<keyword evidence="1" id="KW-0863">Zinc-finger</keyword>
<dbReference type="Proteomes" id="UP000002852">
    <property type="component" value="Unassembled WGS sequence"/>
</dbReference>
<dbReference type="AlphaFoldDB" id="A0A3B5PQL3"/>
<feature type="region of interest" description="Disordered" evidence="2">
    <location>
        <begin position="237"/>
        <end position="278"/>
    </location>
</feature>
<evidence type="ECO:0000313" key="4">
    <source>
        <dbReference type="Ensembl" id="ENSXMAP00000021155.1"/>
    </source>
</evidence>
<feature type="domain" description="CCHC-type" evidence="3">
    <location>
        <begin position="298"/>
        <end position="311"/>
    </location>
</feature>